<dbReference type="EMBL" id="CAICTM010001602">
    <property type="protein sequence ID" value="CAB9524919.1"/>
    <property type="molecule type" value="Genomic_DNA"/>
</dbReference>
<gene>
    <name evidence="3" type="ORF">SEMRO_1604_G285370.1</name>
</gene>
<dbReference type="InterPro" id="IPR049227">
    <property type="entry name" value="DUF6824"/>
</dbReference>
<dbReference type="Pfam" id="PF20710">
    <property type="entry name" value="DUF6824"/>
    <property type="match status" value="1"/>
</dbReference>
<dbReference type="AlphaFoldDB" id="A0A9N8ERU4"/>
<evidence type="ECO:0000256" key="1">
    <source>
        <dbReference type="SAM" id="MobiDB-lite"/>
    </source>
</evidence>
<feature type="domain" description="DUF6824" evidence="2">
    <location>
        <begin position="20"/>
        <end position="105"/>
    </location>
</feature>
<evidence type="ECO:0000259" key="2">
    <source>
        <dbReference type="Pfam" id="PF20710"/>
    </source>
</evidence>
<feature type="region of interest" description="Disordered" evidence="1">
    <location>
        <begin position="152"/>
        <end position="173"/>
    </location>
</feature>
<name>A0A9N8ERU4_9STRA</name>
<protein>
    <submittedName>
        <fullName evidence="3">Nitrilase family, member 2</fullName>
    </submittedName>
</protein>
<dbReference type="OrthoDB" id="47030at2759"/>
<feature type="compositionally biased region" description="Low complexity" evidence="1">
    <location>
        <begin position="153"/>
        <end position="166"/>
    </location>
</feature>
<evidence type="ECO:0000313" key="3">
    <source>
        <dbReference type="EMBL" id="CAB9524919.1"/>
    </source>
</evidence>
<dbReference type="Proteomes" id="UP001153069">
    <property type="component" value="Unassembled WGS sequence"/>
</dbReference>
<evidence type="ECO:0000313" key="4">
    <source>
        <dbReference type="Proteomes" id="UP001153069"/>
    </source>
</evidence>
<reference evidence="3" key="1">
    <citation type="submission" date="2020-06" db="EMBL/GenBank/DDBJ databases">
        <authorList>
            <consortium name="Plant Systems Biology data submission"/>
        </authorList>
    </citation>
    <scope>NUCLEOTIDE SEQUENCE</scope>
    <source>
        <strain evidence="3">D6</strain>
    </source>
</reference>
<accession>A0A9N8ERU4</accession>
<comment type="caution">
    <text evidence="3">The sequence shown here is derived from an EMBL/GenBank/DDBJ whole genome shotgun (WGS) entry which is preliminary data.</text>
</comment>
<proteinExistence type="predicted"/>
<organism evidence="3 4">
    <name type="scientific">Seminavis robusta</name>
    <dbReference type="NCBI Taxonomy" id="568900"/>
    <lineage>
        <taxon>Eukaryota</taxon>
        <taxon>Sar</taxon>
        <taxon>Stramenopiles</taxon>
        <taxon>Ochrophyta</taxon>
        <taxon>Bacillariophyta</taxon>
        <taxon>Bacillariophyceae</taxon>
        <taxon>Bacillariophycidae</taxon>
        <taxon>Naviculales</taxon>
        <taxon>Naviculaceae</taxon>
        <taxon>Seminavis</taxon>
    </lineage>
</organism>
<sequence>MLNKVATILPSSFVPGENHIIIGRGRFVKQHVANRRFTKMITDIAVEYSAAPCKAEKGVILTKLINRIHDQSPDAGFVRKDPITGQWSLVEESLARQTAAQALRNHLSSEYRSSKQFKQKRRIEQIKEMEELKRTNSGNSIDNAMRVSALYGSPTRSTSTASSRCVSPDDDETNQIKDTLSLLMSAFGSGINKGDNPFEPRPLPPSMDLSNQLRFEPLRFAV</sequence>
<keyword evidence="4" id="KW-1185">Reference proteome</keyword>